<name>A0A0B5E4X0_9RHOB</name>
<dbReference type="InterPro" id="IPR037913">
    <property type="entry name" value="ACD_IbpA/B"/>
</dbReference>
<dbReference type="STRING" id="1208324.P73_2707"/>
<comment type="similarity">
    <text evidence="2 3">Belongs to the small heat shock protein (HSP20) family.</text>
</comment>
<sequence length="165" mass="18404">MATTLDFAPLFRSSVGFDRMLDALETARRVETLDNWPPYDIVKTGEDDYRIDMAVAGFAEDDLTLTQDKNMLIVSGRKETPEGDGGVSYLYRGIAGRSFERRFELADHVRVEAATLSNGLLTVELKREIPEELKPRRIEIASAEATEGLETRQLETAPEPEPVAA</sequence>
<dbReference type="KEGG" id="cid:P73_2707"/>
<evidence type="ECO:0000256" key="2">
    <source>
        <dbReference type="PROSITE-ProRule" id="PRU00285"/>
    </source>
</evidence>
<dbReference type="Pfam" id="PF00011">
    <property type="entry name" value="HSP20"/>
    <property type="match status" value="1"/>
</dbReference>
<dbReference type="PANTHER" id="PTHR47062:SF1">
    <property type="entry name" value="SMALL HEAT SHOCK PROTEIN IBPA"/>
    <property type="match status" value="1"/>
</dbReference>
<dbReference type="PANTHER" id="PTHR47062">
    <property type="match status" value="1"/>
</dbReference>
<reference evidence="6 7" key="1">
    <citation type="journal article" date="2014" name="Int. J. Syst. Evol. Microbiol.">
        <title>Celeribacter indicus sp. nov., a polycyclic aromatic hydrocarbon-degrading bacterium from deep-sea sediment and reclassification of Huaishuia halophila as Celeribacter halophilus comb. nov.</title>
        <authorList>
            <person name="Lai Q."/>
            <person name="Cao J."/>
            <person name="Yuan J."/>
            <person name="Li F."/>
            <person name="Shao Z."/>
        </authorList>
    </citation>
    <scope>NUCLEOTIDE SEQUENCE [LARGE SCALE GENOMIC DNA]</scope>
    <source>
        <strain evidence="6">P73</strain>
    </source>
</reference>
<dbReference type="Proteomes" id="UP000031521">
    <property type="component" value="Chromosome"/>
</dbReference>
<dbReference type="CDD" id="cd06470">
    <property type="entry name" value="ACD_IbpA-B_like"/>
    <property type="match status" value="1"/>
</dbReference>
<dbReference type="Gene3D" id="2.60.40.790">
    <property type="match status" value="1"/>
</dbReference>
<dbReference type="InterPro" id="IPR002068">
    <property type="entry name" value="A-crystallin/Hsp20_dom"/>
</dbReference>
<proteinExistence type="inferred from homology"/>
<dbReference type="InterPro" id="IPR008978">
    <property type="entry name" value="HSP20-like_chaperone"/>
</dbReference>
<evidence type="ECO:0000259" key="5">
    <source>
        <dbReference type="PROSITE" id="PS01031"/>
    </source>
</evidence>
<dbReference type="EMBL" id="CP004393">
    <property type="protein sequence ID" value="AJE47422.1"/>
    <property type="molecule type" value="Genomic_DNA"/>
</dbReference>
<dbReference type="OrthoDB" id="9810618at2"/>
<feature type="region of interest" description="Disordered" evidence="4">
    <location>
        <begin position="140"/>
        <end position="165"/>
    </location>
</feature>
<dbReference type="SUPFAM" id="SSF49764">
    <property type="entry name" value="HSP20-like chaperones"/>
    <property type="match status" value="1"/>
</dbReference>
<dbReference type="HOGENOM" id="CLU_046737_4_1_5"/>
<accession>A0A0B5E4X0</accession>
<evidence type="ECO:0000256" key="4">
    <source>
        <dbReference type="SAM" id="MobiDB-lite"/>
    </source>
</evidence>
<dbReference type="AlphaFoldDB" id="A0A0B5E4X0"/>
<organism evidence="6 7">
    <name type="scientific">Celeribacter indicus</name>
    <dbReference type="NCBI Taxonomy" id="1208324"/>
    <lineage>
        <taxon>Bacteria</taxon>
        <taxon>Pseudomonadati</taxon>
        <taxon>Pseudomonadota</taxon>
        <taxon>Alphaproteobacteria</taxon>
        <taxon>Rhodobacterales</taxon>
        <taxon>Roseobacteraceae</taxon>
        <taxon>Celeribacter</taxon>
    </lineage>
</organism>
<evidence type="ECO:0000313" key="6">
    <source>
        <dbReference type="EMBL" id="AJE47422.1"/>
    </source>
</evidence>
<evidence type="ECO:0000256" key="3">
    <source>
        <dbReference type="RuleBase" id="RU003616"/>
    </source>
</evidence>
<keyword evidence="1 6" id="KW-0346">Stress response</keyword>
<dbReference type="PROSITE" id="PS01031">
    <property type="entry name" value="SHSP"/>
    <property type="match status" value="1"/>
</dbReference>
<evidence type="ECO:0000256" key="1">
    <source>
        <dbReference type="ARBA" id="ARBA00023016"/>
    </source>
</evidence>
<protein>
    <submittedName>
        <fullName evidence="6">Molecular chaperone (Small heat shock protein)</fullName>
    </submittedName>
</protein>
<dbReference type="RefSeq" id="WP_043869993.1">
    <property type="nucleotide sequence ID" value="NZ_CP004393.1"/>
</dbReference>
<keyword evidence="7" id="KW-1185">Reference proteome</keyword>
<evidence type="ECO:0000313" key="7">
    <source>
        <dbReference type="Proteomes" id="UP000031521"/>
    </source>
</evidence>
<feature type="domain" description="SHSP" evidence="5">
    <location>
        <begin position="30"/>
        <end position="143"/>
    </location>
</feature>
<gene>
    <name evidence="6" type="ORF">P73_2707</name>
</gene>